<dbReference type="SUPFAM" id="SSF103473">
    <property type="entry name" value="MFS general substrate transporter"/>
    <property type="match status" value="1"/>
</dbReference>
<keyword evidence="5 7" id="KW-1133">Transmembrane helix</keyword>
<feature type="transmembrane region" description="Helical" evidence="7">
    <location>
        <begin position="240"/>
        <end position="258"/>
    </location>
</feature>
<dbReference type="Proteomes" id="UP001500503">
    <property type="component" value="Unassembled WGS sequence"/>
</dbReference>
<feature type="transmembrane region" description="Helical" evidence="7">
    <location>
        <begin position="20"/>
        <end position="42"/>
    </location>
</feature>
<dbReference type="EMBL" id="BAABHF010000048">
    <property type="protein sequence ID" value="GAA4512994.1"/>
    <property type="molecule type" value="Genomic_DNA"/>
</dbReference>
<organism evidence="9 10">
    <name type="scientific">Actinoallomurus oryzae</name>
    <dbReference type="NCBI Taxonomy" id="502180"/>
    <lineage>
        <taxon>Bacteria</taxon>
        <taxon>Bacillati</taxon>
        <taxon>Actinomycetota</taxon>
        <taxon>Actinomycetes</taxon>
        <taxon>Streptosporangiales</taxon>
        <taxon>Thermomonosporaceae</taxon>
        <taxon>Actinoallomurus</taxon>
    </lineage>
</organism>
<sequence length="488" mass="49026">MVRDRGALRPGSGGPAAGIVLALACAAQFMVVLDVSVINVALPSIQHGLGFDPAGLQWVAGAYALVFGGSLLLGGRLADLYGHRRVFAAGLGLFTVASLAGGLATTAGLLVAGRAVQGLGAAVLAPATLTLLTATFAEGVRRTRALAVWTAVSLAGGAAGNLLGGALTQYLTWRSTLLINVPIGVIALGLAATALPVDRARTQAGGGRLDVAGAILATAGLIAVTYGITTAQTRGWGDVVTAVALATGLAALAAFVVVEARMARRPLVPPRLVRRRAIWLGNVVMLLSGAVFQVPMWYFLTLYMQDVLGFGPLATGFGFLPHTLVMLLVGLRVTPWLMRRVPHRALIVAGALVAAAGFAWQSGITAGSTYTSAVLGPAVLLSVGGGLFNTPLTATVTSGVPPADAGAASGLMNTAKQAGGGLGLAALLALTTTPARTPQALATAYGHAFAISAGALVAVAVLAFALPARRDDAAPSSAPEPAGRRPTT</sequence>
<evidence type="ECO:0000256" key="1">
    <source>
        <dbReference type="ARBA" id="ARBA00004651"/>
    </source>
</evidence>
<evidence type="ECO:0000256" key="5">
    <source>
        <dbReference type="ARBA" id="ARBA00022989"/>
    </source>
</evidence>
<feature type="domain" description="Major facilitator superfamily (MFS) profile" evidence="8">
    <location>
        <begin position="20"/>
        <end position="471"/>
    </location>
</feature>
<feature type="transmembrane region" description="Helical" evidence="7">
    <location>
        <begin position="115"/>
        <end position="134"/>
    </location>
</feature>
<reference evidence="10" key="1">
    <citation type="journal article" date="2019" name="Int. J. Syst. Evol. Microbiol.">
        <title>The Global Catalogue of Microorganisms (GCM) 10K type strain sequencing project: providing services to taxonomists for standard genome sequencing and annotation.</title>
        <authorList>
            <consortium name="The Broad Institute Genomics Platform"/>
            <consortium name="The Broad Institute Genome Sequencing Center for Infectious Disease"/>
            <person name="Wu L."/>
            <person name="Ma J."/>
        </authorList>
    </citation>
    <scope>NUCLEOTIDE SEQUENCE [LARGE SCALE GENOMIC DNA]</scope>
    <source>
        <strain evidence="10">JCM 17933</strain>
    </source>
</reference>
<evidence type="ECO:0000256" key="3">
    <source>
        <dbReference type="ARBA" id="ARBA00022475"/>
    </source>
</evidence>
<feature type="transmembrane region" description="Helical" evidence="7">
    <location>
        <begin position="146"/>
        <end position="171"/>
    </location>
</feature>
<dbReference type="PROSITE" id="PS51257">
    <property type="entry name" value="PROKAR_LIPOPROTEIN"/>
    <property type="match status" value="1"/>
</dbReference>
<evidence type="ECO:0000256" key="7">
    <source>
        <dbReference type="SAM" id="Phobius"/>
    </source>
</evidence>
<dbReference type="PANTHER" id="PTHR42718:SF46">
    <property type="entry name" value="BLR6921 PROTEIN"/>
    <property type="match status" value="1"/>
</dbReference>
<feature type="transmembrane region" description="Helical" evidence="7">
    <location>
        <begin position="444"/>
        <end position="466"/>
    </location>
</feature>
<feature type="transmembrane region" description="Helical" evidence="7">
    <location>
        <begin position="345"/>
        <end position="364"/>
    </location>
</feature>
<feature type="transmembrane region" description="Helical" evidence="7">
    <location>
        <begin position="209"/>
        <end position="228"/>
    </location>
</feature>
<dbReference type="Gene3D" id="1.20.1720.10">
    <property type="entry name" value="Multidrug resistance protein D"/>
    <property type="match status" value="1"/>
</dbReference>
<keyword evidence="3" id="KW-1003">Cell membrane</keyword>
<evidence type="ECO:0000313" key="10">
    <source>
        <dbReference type="Proteomes" id="UP001500503"/>
    </source>
</evidence>
<dbReference type="InterPro" id="IPR036259">
    <property type="entry name" value="MFS_trans_sf"/>
</dbReference>
<keyword evidence="2" id="KW-0813">Transport</keyword>
<dbReference type="CDD" id="cd17321">
    <property type="entry name" value="MFS_MMR_MDR_like"/>
    <property type="match status" value="1"/>
</dbReference>
<dbReference type="RefSeq" id="WP_345472897.1">
    <property type="nucleotide sequence ID" value="NZ_BAABHF010000048.1"/>
</dbReference>
<evidence type="ECO:0000256" key="4">
    <source>
        <dbReference type="ARBA" id="ARBA00022692"/>
    </source>
</evidence>
<dbReference type="PRINTS" id="PR01036">
    <property type="entry name" value="TCRTETB"/>
</dbReference>
<name>A0ABP8QY00_9ACTN</name>
<keyword evidence="4 7" id="KW-0812">Transmembrane</keyword>
<accession>A0ABP8QY00</accession>
<protein>
    <submittedName>
        <fullName evidence="9">MFS transporter</fullName>
    </submittedName>
</protein>
<proteinExistence type="predicted"/>
<gene>
    <name evidence="9" type="ORF">GCM10023191_079420</name>
</gene>
<comment type="caution">
    <text evidence="9">The sequence shown here is derived from an EMBL/GenBank/DDBJ whole genome shotgun (WGS) entry which is preliminary data.</text>
</comment>
<dbReference type="InterPro" id="IPR011701">
    <property type="entry name" value="MFS"/>
</dbReference>
<evidence type="ECO:0000313" key="9">
    <source>
        <dbReference type="EMBL" id="GAA4512994.1"/>
    </source>
</evidence>
<dbReference type="Gene3D" id="1.20.1250.20">
    <property type="entry name" value="MFS general substrate transporter like domains"/>
    <property type="match status" value="1"/>
</dbReference>
<dbReference type="PANTHER" id="PTHR42718">
    <property type="entry name" value="MAJOR FACILITATOR SUPERFAMILY MULTIDRUG TRANSPORTER MFSC"/>
    <property type="match status" value="1"/>
</dbReference>
<dbReference type="Pfam" id="PF07690">
    <property type="entry name" value="MFS_1"/>
    <property type="match status" value="1"/>
</dbReference>
<feature type="transmembrane region" description="Helical" evidence="7">
    <location>
        <begin position="279"/>
        <end position="300"/>
    </location>
</feature>
<evidence type="ECO:0000256" key="2">
    <source>
        <dbReference type="ARBA" id="ARBA00022448"/>
    </source>
</evidence>
<dbReference type="PROSITE" id="PS50850">
    <property type="entry name" value="MFS"/>
    <property type="match status" value="1"/>
</dbReference>
<dbReference type="InterPro" id="IPR020846">
    <property type="entry name" value="MFS_dom"/>
</dbReference>
<keyword evidence="6 7" id="KW-0472">Membrane</keyword>
<evidence type="ECO:0000256" key="6">
    <source>
        <dbReference type="ARBA" id="ARBA00023136"/>
    </source>
</evidence>
<comment type="subcellular location">
    <subcellularLocation>
        <location evidence="1">Cell membrane</location>
        <topology evidence="1">Multi-pass membrane protein</topology>
    </subcellularLocation>
</comment>
<evidence type="ECO:0000259" key="8">
    <source>
        <dbReference type="PROSITE" id="PS50850"/>
    </source>
</evidence>
<keyword evidence="10" id="KW-1185">Reference proteome</keyword>
<feature type="transmembrane region" description="Helical" evidence="7">
    <location>
        <begin position="312"/>
        <end position="333"/>
    </location>
</feature>
<feature type="transmembrane region" description="Helical" evidence="7">
    <location>
        <begin position="177"/>
        <end position="197"/>
    </location>
</feature>
<feature type="transmembrane region" description="Helical" evidence="7">
    <location>
        <begin position="54"/>
        <end position="74"/>
    </location>
</feature>
<feature type="transmembrane region" description="Helical" evidence="7">
    <location>
        <begin position="86"/>
        <end position="109"/>
    </location>
</feature>